<sequence>MSTELRDWLRDQPADLFRFRHGIEKEGLRTDASGQISQTNHPQALGSALTHPQITTDYSEALLEFITPARTRPEDTLQDLADLHRFALHVNPQEDIWPASMPAVLDGELSVRIAEYGSSHIGRLKNAYRHGLWHRYGRIMQTIAGVHFNYSVPDSFWPAWQVRQGSDSSPSDFRSQSYFGLIRQFRRHSWLLLYLFGASPAVDRSFLREGSARMQQHGEYSLLMQDATSLRMSDMGYTNAAQQSLKVCFNSLPTYIETLHRALHTPYPPYQSIGIKKGEQYQQLNANILQIENEYYSDIRPKRNGQSGEKPLAALKRDGVEYVEIRCLDLNPYLPLGIDADQIRFLNWFLFWCLVTEGRRISDVECERVGFNQRLAVLYGRDPKLRLVGEDRVQTLRDWGASVLDEISALVEAAAPEDAAAVQSSLTQYRRWLQQPGLTPSGRMHDELRNRPAEFRDHARTLARQHRSVLTEQAPDPDLLQRMQAMSARSLEEQAALEAASEGSFDEFVARYMGQSA</sequence>
<dbReference type="UniPathway" id="UPA00142">
    <property type="reaction ID" value="UER00209"/>
</dbReference>
<evidence type="ECO:0000256" key="1">
    <source>
        <dbReference type="ARBA" id="ARBA00005006"/>
    </source>
</evidence>
<keyword evidence="13" id="KW-1185">Reference proteome</keyword>
<evidence type="ECO:0000256" key="2">
    <source>
        <dbReference type="ARBA" id="ARBA00008772"/>
    </source>
</evidence>
<dbReference type="GO" id="GO:0005829">
    <property type="term" value="C:cytosol"/>
    <property type="evidence" value="ECO:0007669"/>
    <property type="project" value="TreeGrafter"/>
</dbReference>
<keyword evidence="4 8" id="KW-0317">Glutathione biosynthesis</keyword>
<dbReference type="GO" id="GO:0046872">
    <property type="term" value="F:metal ion binding"/>
    <property type="evidence" value="ECO:0007669"/>
    <property type="project" value="TreeGrafter"/>
</dbReference>
<evidence type="ECO:0000256" key="4">
    <source>
        <dbReference type="ARBA" id="ARBA00022684"/>
    </source>
</evidence>
<organism evidence="12 13">
    <name type="scientific">Natronospirillum operosum</name>
    <dbReference type="NCBI Taxonomy" id="2759953"/>
    <lineage>
        <taxon>Bacteria</taxon>
        <taxon>Pseudomonadati</taxon>
        <taxon>Pseudomonadota</taxon>
        <taxon>Gammaproteobacteria</taxon>
        <taxon>Oceanospirillales</taxon>
        <taxon>Natronospirillaceae</taxon>
        <taxon>Natronospirillum</taxon>
    </lineage>
</organism>
<dbReference type="PANTHER" id="PTHR38761">
    <property type="entry name" value="GLUTAMATE--CYSTEINE LIGASE"/>
    <property type="match status" value="1"/>
</dbReference>
<feature type="region of interest" description="Disordered" evidence="10">
    <location>
        <begin position="29"/>
        <end position="48"/>
    </location>
</feature>
<dbReference type="NCBIfam" id="TIGR01434">
    <property type="entry name" value="glu_cys_ligase"/>
    <property type="match status" value="1"/>
</dbReference>
<dbReference type="Proteomes" id="UP000297475">
    <property type="component" value="Unassembled WGS sequence"/>
</dbReference>
<dbReference type="GO" id="GO:0004357">
    <property type="term" value="F:glutamate-cysteine ligase activity"/>
    <property type="evidence" value="ECO:0007669"/>
    <property type="project" value="UniProtKB-UniRule"/>
</dbReference>
<dbReference type="Pfam" id="PF04262">
    <property type="entry name" value="Glu_cys_ligase"/>
    <property type="match status" value="1"/>
</dbReference>
<reference evidence="12 13" key="1">
    <citation type="submission" date="2019-04" db="EMBL/GenBank/DDBJ databases">
        <title>Natronospirillum operosus gen. nov., sp. nov., a haloalkaliphilic satellite isolated from decaying biomass of laboratory culture of cyanobacterium Geitlerinema sp. and proposal of Natronospirillaceae fam. nov. and Saccharospirillaceae fam. nov.</title>
        <authorList>
            <person name="Kevbrin V."/>
            <person name="Boltyanskaya Y."/>
            <person name="Koziaeva V."/>
            <person name="Grouzdev D.S."/>
            <person name="Park M."/>
            <person name="Cho J."/>
        </authorList>
    </citation>
    <scope>NUCLEOTIDE SEQUENCE [LARGE SCALE GENOMIC DNA]</scope>
    <source>
        <strain evidence="12 13">G-116</strain>
    </source>
</reference>
<dbReference type="PANTHER" id="PTHR38761:SF1">
    <property type="entry name" value="GLUTAMATE--CYSTEINE LIGASE"/>
    <property type="match status" value="1"/>
</dbReference>
<evidence type="ECO:0000313" key="12">
    <source>
        <dbReference type="EMBL" id="TGG91392.1"/>
    </source>
</evidence>
<feature type="domain" description="Glutamate--cysteine ligase" evidence="11">
    <location>
        <begin position="15"/>
        <end position="373"/>
    </location>
</feature>
<evidence type="ECO:0000259" key="11">
    <source>
        <dbReference type="Pfam" id="PF04262"/>
    </source>
</evidence>
<keyword evidence="3 8" id="KW-0436">Ligase</keyword>
<proteinExistence type="inferred from homology"/>
<evidence type="ECO:0000256" key="10">
    <source>
        <dbReference type="SAM" id="MobiDB-lite"/>
    </source>
</evidence>
<dbReference type="GO" id="GO:0006750">
    <property type="term" value="P:glutathione biosynthetic process"/>
    <property type="evidence" value="ECO:0007669"/>
    <property type="project" value="UniProtKB-UniRule"/>
</dbReference>
<keyword evidence="5 8" id="KW-0547">Nucleotide-binding</keyword>
<dbReference type="HAMAP" id="MF_00578">
    <property type="entry name" value="Glu_cys_ligase"/>
    <property type="match status" value="1"/>
</dbReference>
<evidence type="ECO:0000256" key="3">
    <source>
        <dbReference type="ARBA" id="ARBA00022598"/>
    </source>
</evidence>
<dbReference type="OrthoDB" id="9803907at2"/>
<dbReference type="EC" id="6.3.2.2" evidence="8"/>
<dbReference type="InterPro" id="IPR014746">
    <property type="entry name" value="Gln_synth/guanido_kin_cat_dom"/>
</dbReference>
<evidence type="ECO:0000256" key="6">
    <source>
        <dbReference type="ARBA" id="ARBA00022840"/>
    </source>
</evidence>
<protein>
    <recommendedName>
        <fullName evidence="8">Glutamate--cysteine ligase</fullName>
        <ecNumber evidence="8">6.3.2.2</ecNumber>
    </recommendedName>
    <alternativeName>
        <fullName evidence="8">Gamma-ECS</fullName>
        <shortName evidence="8">GCS</shortName>
    </alternativeName>
    <alternativeName>
        <fullName evidence="8">Gamma-glutamylcysteine synthetase</fullName>
    </alternativeName>
</protein>
<dbReference type="Gene3D" id="3.30.590.20">
    <property type="match status" value="1"/>
</dbReference>
<dbReference type="EMBL" id="SRMF01000009">
    <property type="protein sequence ID" value="TGG91392.1"/>
    <property type="molecule type" value="Genomic_DNA"/>
</dbReference>
<evidence type="ECO:0000256" key="7">
    <source>
        <dbReference type="ARBA" id="ARBA00048819"/>
    </source>
</evidence>
<name>A0A4Z0W3T1_9GAMM</name>
<dbReference type="InterPro" id="IPR007370">
    <property type="entry name" value="Glu_cys_ligase"/>
</dbReference>
<evidence type="ECO:0000256" key="8">
    <source>
        <dbReference type="HAMAP-Rule" id="MF_00578"/>
    </source>
</evidence>
<evidence type="ECO:0000256" key="9">
    <source>
        <dbReference type="RuleBase" id="RU004391"/>
    </source>
</evidence>
<feature type="compositionally biased region" description="Polar residues" evidence="10">
    <location>
        <begin position="32"/>
        <end position="42"/>
    </location>
</feature>
<evidence type="ECO:0000256" key="5">
    <source>
        <dbReference type="ARBA" id="ARBA00022741"/>
    </source>
</evidence>
<comment type="catalytic activity">
    <reaction evidence="7 8 9">
        <text>L-cysteine + L-glutamate + ATP = gamma-L-glutamyl-L-cysteine + ADP + phosphate + H(+)</text>
        <dbReference type="Rhea" id="RHEA:13285"/>
        <dbReference type="ChEBI" id="CHEBI:15378"/>
        <dbReference type="ChEBI" id="CHEBI:29985"/>
        <dbReference type="ChEBI" id="CHEBI:30616"/>
        <dbReference type="ChEBI" id="CHEBI:35235"/>
        <dbReference type="ChEBI" id="CHEBI:43474"/>
        <dbReference type="ChEBI" id="CHEBI:58173"/>
        <dbReference type="ChEBI" id="CHEBI:456216"/>
        <dbReference type="EC" id="6.3.2.2"/>
    </reaction>
</comment>
<dbReference type="GO" id="GO:0005524">
    <property type="term" value="F:ATP binding"/>
    <property type="evidence" value="ECO:0007669"/>
    <property type="project" value="UniProtKB-KW"/>
</dbReference>
<evidence type="ECO:0000313" key="13">
    <source>
        <dbReference type="Proteomes" id="UP000297475"/>
    </source>
</evidence>
<dbReference type="AlphaFoldDB" id="A0A4Z0W3T1"/>
<dbReference type="InterPro" id="IPR006334">
    <property type="entry name" value="Glut_cys_ligase"/>
</dbReference>
<keyword evidence="6 8" id="KW-0067">ATP-binding</keyword>
<gene>
    <name evidence="8" type="primary">gshA</name>
    <name evidence="12" type="ORF">E4656_16740</name>
</gene>
<comment type="caution">
    <text evidence="12">The sequence shown here is derived from an EMBL/GenBank/DDBJ whole genome shotgun (WGS) entry which is preliminary data.</text>
</comment>
<comment type="pathway">
    <text evidence="1 8 9">Sulfur metabolism; glutathione biosynthesis; glutathione from L-cysteine and L-glutamate: step 1/2.</text>
</comment>
<accession>A0A4Z0W3T1</accession>
<comment type="similarity">
    <text evidence="2 8">Belongs to the glutamate--cysteine ligase type 1 family. Type 1 subfamily.</text>
</comment>
<dbReference type="SUPFAM" id="SSF55931">
    <property type="entry name" value="Glutamine synthetase/guanido kinase"/>
    <property type="match status" value="1"/>
</dbReference>